<gene>
    <name evidence="9" type="primary">rmt3</name>
    <name evidence="9" type="ORF">SLS60_006823</name>
</gene>
<feature type="compositionally biased region" description="Low complexity" evidence="7">
    <location>
        <begin position="314"/>
        <end position="324"/>
    </location>
</feature>
<dbReference type="InterPro" id="IPR036236">
    <property type="entry name" value="Znf_C2H2_sf"/>
</dbReference>
<name>A0ABR3R824_9PLEO</name>
<proteinExistence type="predicted"/>
<comment type="catalytic activity">
    <reaction evidence="4">
        <text>L-arginyl-[protein] + 2 S-adenosyl-L-methionine = N(omega),N(omega)-dimethyl-L-arginyl-[protein] + 2 S-adenosyl-L-homocysteine + 2 H(+)</text>
        <dbReference type="Rhea" id="RHEA:48096"/>
        <dbReference type="Rhea" id="RHEA-COMP:10532"/>
        <dbReference type="Rhea" id="RHEA-COMP:11991"/>
        <dbReference type="ChEBI" id="CHEBI:15378"/>
        <dbReference type="ChEBI" id="CHEBI:29965"/>
        <dbReference type="ChEBI" id="CHEBI:57856"/>
        <dbReference type="ChEBI" id="CHEBI:59789"/>
        <dbReference type="ChEBI" id="CHEBI:61897"/>
        <dbReference type="EC" id="2.1.1.319"/>
    </reaction>
    <physiologicalReaction direction="left-to-right" evidence="4">
        <dbReference type="Rhea" id="RHEA:48097"/>
    </physiologicalReaction>
</comment>
<evidence type="ECO:0000256" key="2">
    <source>
        <dbReference type="ARBA" id="ARBA00022679"/>
    </source>
</evidence>
<evidence type="ECO:0000256" key="4">
    <source>
        <dbReference type="ARBA" id="ARBA00047384"/>
    </source>
</evidence>
<evidence type="ECO:0000256" key="3">
    <source>
        <dbReference type="ARBA" id="ARBA00022691"/>
    </source>
</evidence>
<dbReference type="PROSITE" id="PS51678">
    <property type="entry name" value="SAM_MT_PRMT"/>
    <property type="match status" value="1"/>
</dbReference>
<keyword evidence="3 6" id="KW-0949">S-adenosyl-L-methionine</keyword>
<keyword evidence="9" id="KW-0689">Ribosomal protein</keyword>
<evidence type="ECO:0000313" key="10">
    <source>
        <dbReference type="Proteomes" id="UP001521785"/>
    </source>
</evidence>
<dbReference type="PANTHER" id="PTHR11006:SF123">
    <property type="entry name" value="RIBOSOMAL PROTEIN ARGININE N-METHYLTRANSFERASE RMT3"/>
    <property type="match status" value="1"/>
</dbReference>
<dbReference type="EMBL" id="JAKJXO020000009">
    <property type="protein sequence ID" value="KAL1600438.1"/>
    <property type="molecule type" value="Genomic_DNA"/>
</dbReference>
<keyword evidence="1 6" id="KW-0489">Methyltransferase</keyword>
<comment type="caution">
    <text evidence="9">The sequence shown here is derived from an EMBL/GenBank/DDBJ whole genome shotgun (WGS) entry which is preliminary data.</text>
</comment>
<accession>A0ABR3R824</accession>
<evidence type="ECO:0000256" key="1">
    <source>
        <dbReference type="ARBA" id="ARBA00022603"/>
    </source>
</evidence>
<reference evidence="9 10" key="1">
    <citation type="submission" date="2024-02" db="EMBL/GenBank/DDBJ databases">
        <title>De novo assembly and annotation of 12 fungi associated with fruit tree decline syndrome in Ontario, Canada.</title>
        <authorList>
            <person name="Sulman M."/>
            <person name="Ellouze W."/>
            <person name="Ilyukhin E."/>
        </authorList>
    </citation>
    <scope>NUCLEOTIDE SEQUENCE [LARGE SCALE GENOMIC DNA]</scope>
    <source>
        <strain evidence="9 10">M42-189</strain>
    </source>
</reference>
<dbReference type="Gene3D" id="2.70.160.11">
    <property type="entry name" value="Hnrnp arginine n-methyltransferase1"/>
    <property type="match status" value="1"/>
</dbReference>
<protein>
    <submittedName>
        <fullName evidence="9">Ribosomal protein arginine N-methyltransferase rmt3</fullName>
    </submittedName>
</protein>
<evidence type="ECO:0000256" key="7">
    <source>
        <dbReference type="SAM" id="MobiDB-lite"/>
    </source>
</evidence>
<evidence type="ECO:0000256" key="6">
    <source>
        <dbReference type="PROSITE-ProRule" id="PRU01015"/>
    </source>
</evidence>
<dbReference type="SUPFAM" id="SSF57667">
    <property type="entry name" value="beta-beta-alpha zinc fingers"/>
    <property type="match status" value="1"/>
</dbReference>
<evidence type="ECO:0000313" key="9">
    <source>
        <dbReference type="EMBL" id="KAL1600438.1"/>
    </source>
</evidence>
<organism evidence="9 10">
    <name type="scientific">Paraconiothyrium brasiliense</name>
    <dbReference type="NCBI Taxonomy" id="300254"/>
    <lineage>
        <taxon>Eukaryota</taxon>
        <taxon>Fungi</taxon>
        <taxon>Dikarya</taxon>
        <taxon>Ascomycota</taxon>
        <taxon>Pezizomycotina</taxon>
        <taxon>Dothideomycetes</taxon>
        <taxon>Pleosporomycetidae</taxon>
        <taxon>Pleosporales</taxon>
        <taxon>Massarineae</taxon>
        <taxon>Didymosphaeriaceae</taxon>
        <taxon>Paraconiothyrium</taxon>
    </lineage>
</organism>
<keyword evidence="9" id="KW-0687">Ribonucleoprotein</keyword>
<dbReference type="Gene3D" id="3.40.50.150">
    <property type="entry name" value="Vaccinia Virus protein VP39"/>
    <property type="match status" value="1"/>
</dbReference>
<dbReference type="InterPro" id="IPR055135">
    <property type="entry name" value="PRMT_dom"/>
</dbReference>
<dbReference type="PANTHER" id="PTHR11006">
    <property type="entry name" value="PROTEIN ARGININE N-METHYLTRANSFERASE"/>
    <property type="match status" value="1"/>
</dbReference>
<evidence type="ECO:0000256" key="5">
    <source>
        <dbReference type="ARBA" id="ARBA00049303"/>
    </source>
</evidence>
<keyword evidence="10" id="KW-1185">Reference proteome</keyword>
<keyword evidence="2 6" id="KW-0808">Transferase</keyword>
<evidence type="ECO:0000259" key="8">
    <source>
        <dbReference type="Pfam" id="PF22528"/>
    </source>
</evidence>
<dbReference type="Pfam" id="PF22528">
    <property type="entry name" value="PRMT_C"/>
    <property type="match status" value="1"/>
</dbReference>
<dbReference type="InterPro" id="IPR025799">
    <property type="entry name" value="Arg_MeTrfase"/>
</dbReference>
<comment type="catalytic activity">
    <reaction evidence="5">
        <text>L-arginyl-[protein] + S-adenosyl-L-methionine = N(omega)-methyl-L-arginyl-[protein] + S-adenosyl-L-homocysteine + H(+)</text>
        <dbReference type="Rhea" id="RHEA:48100"/>
        <dbReference type="Rhea" id="RHEA-COMP:10532"/>
        <dbReference type="Rhea" id="RHEA-COMP:11990"/>
        <dbReference type="ChEBI" id="CHEBI:15378"/>
        <dbReference type="ChEBI" id="CHEBI:29965"/>
        <dbReference type="ChEBI" id="CHEBI:57856"/>
        <dbReference type="ChEBI" id="CHEBI:59789"/>
        <dbReference type="ChEBI" id="CHEBI:65280"/>
    </reaction>
    <physiologicalReaction direction="left-to-right" evidence="5">
        <dbReference type="Rhea" id="RHEA:48101"/>
    </physiologicalReaction>
</comment>
<feature type="region of interest" description="Disordered" evidence="7">
    <location>
        <begin position="289"/>
        <end position="358"/>
    </location>
</feature>
<dbReference type="Proteomes" id="UP001521785">
    <property type="component" value="Unassembled WGS sequence"/>
</dbReference>
<feature type="domain" description="Protein arginine N-methyltransferase" evidence="8">
    <location>
        <begin position="715"/>
        <end position="903"/>
    </location>
</feature>
<dbReference type="CDD" id="cd02440">
    <property type="entry name" value="AdoMet_MTases"/>
    <property type="match status" value="1"/>
</dbReference>
<dbReference type="SUPFAM" id="SSF53335">
    <property type="entry name" value="S-adenosyl-L-methionine-dependent methyltransferases"/>
    <property type="match status" value="1"/>
</dbReference>
<dbReference type="Pfam" id="PF06325">
    <property type="entry name" value="PrmA"/>
    <property type="match status" value="1"/>
</dbReference>
<dbReference type="InterPro" id="IPR029063">
    <property type="entry name" value="SAM-dependent_MTases_sf"/>
</dbReference>
<dbReference type="GO" id="GO:0005840">
    <property type="term" value="C:ribosome"/>
    <property type="evidence" value="ECO:0007669"/>
    <property type="project" value="UniProtKB-KW"/>
</dbReference>
<sequence length="918" mass="103126">MSPKRKASEQASGTDIDVKKPRVTTIGAISSLVPVGERKMAKKGVTEPEMLRMLCEDRDKNNERKELHFKKIIHSEIDWDNKVHIDKINAWRNQIYGRAGIKNKTVLLWHKDEEAWIELYWQLLVVEANKCGIEMPKPKTIRENFNAFFNGKVFHSAGGDELEPRVDRGTGPFTSKMGRLVKLLRPYLEEKLRGKRGSTFVPKINQEMLEEYQKLKADLVELGCDDKKVIPWAEFEDEANNKDYVMRCREYIESLPGQADVETDDEEKAEDTTLVASEELDEELLELATEPAATKTEPMDIDKEPSCVTLATGSSSSSREASPSNMVRDKSVSTEDIVSPHKKRADSVASSNTAAEEGSTEFTLVGEDVILDKVKNHAVIGSVEEVAQEKIGSAAENEDTASSVGEILEDVSEADTTTFKCLFCDEQWGRVPDMFAHCNKEHGFDVQSTITKLGQGQWTHYTFGLIRMLITCADIDELTIIKLINYLRLESKKSVEPRDIKVDTETLADDKYLQPTLLDDALLFELGDFMPDPDSKAVDYDEYEAALQKNIGENVEKISLDNDRDTDYFESYKGNAIHREMIEDRVRTEGYRDFIEKNAELFNGKTVLDVGCGTGILSLFCARAGAKRVLAVDNSDIANRARENIARNGYQDKIEVIQGRVEDFHMQRKIGKEKVDIIISEWMGYGLLFEGMLDSVLRARDLYLKEDGLMVPSHCTMRIAPISDRAWIADASGEKFWKDVYGFDFTSMIPGGILNEREIGVFDVPSKSISGEPSTFYQLDLKNIQISDLDFTAPFSTNLGSGSAAIDAFAIWFDTFFLPREKSQDATAIDVAQWGDHGEAGLGFSTGPYSTYTHWHQAVLLLSDEDREKEIRGGSTLKGKVTYKKPRKDDRGIDVTVEWEAEGTQGLVAGRVKRTMGA</sequence>